<reference evidence="2 3" key="1">
    <citation type="journal article" date="2013" name="Genome Announc.">
        <title>Genome Sequence of Serratia plymuthica Strain S13, an Endophyte with Germination- and Plant-Growth-Promoting Activity from the Flower of Styrian Oil Pumpkin.</title>
        <authorList>
            <person name="Muller H."/>
            <person name="Furnkranz M."/>
            <person name="Grube M."/>
            <person name="Berg G."/>
        </authorList>
    </citation>
    <scope>NUCLEOTIDE SEQUENCE [LARGE SCALE GENOMIC DNA]</scope>
    <source>
        <strain evidence="2">S13</strain>
    </source>
</reference>
<evidence type="ECO:0000313" key="2">
    <source>
        <dbReference type="EMBL" id="AGP46193.1"/>
    </source>
</evidence>
<evidence type="ECO:0000256" key="1">
    <source>
        <dbReference type="SAM" id="Phobius"/>
    </source>
</evidence>
<keyword evidence="1" id="KW-1133">Transmembrane helix</keyword>
<feature type="transmembrane region" description="Helical" evidence="1">
    <location>
        <begin position="53"/>
        <end position="79"/>
    </location>
</feature>
<keyword evidence="1" id="KW-0472">Membrane</keyword>
<dbReference type="HOGENOM" id="CLU_133289_0_0_6"/>
<sequence length="172" mass="18813">MVLLLIASKHCQCCGVIKRKSPRRRFTLEWSPWFTLLLSATQKRGEIMTKNGWALAAVLAAMGLWTLLAWGVSGVLAWLPALVGLAENGSAQLAPQFTGLLSLVPQALLEGWLPMLQELGRWLAGSFPLLLTWAGYAVWLIWGLGMLALLLLGALARRFLLSGSPDRLPPRA</sequence>
<dbReference type="PATRIC" id="fig|1348660.3.peg.4488"/>
<dbReference type="eggNOG" id="ENOG5032CUZ">
    <property type="taxonomic scope" value="Bacteria"/>
</dbReference>
<gene>
    <name evidence="2" type="ORF">M621_22910</name>
</gene>
<evidence type="ECO:0000313" key="3">
    <source>
        <dbReference type="Proteomes" id="UP000014900"/>
    </source>
</evidence>
<proteinExistence type="predicted"/>
<accession>S4YTE0</accession>
<dbReference type="KEGG" id="sry:M621_22910"/>
<feature type="transmembrane region" description="Helical" evidence="1">
    <location>
        <begin position="133"/>
        <end position="155"/>
    </location>
</feature>
<organism evidence="2 3">
    <name type="scientific">Serratia plymuthica S13</name>
    <dbReference type="NCBI Taxonomy" id="1348660"/>
    <lineage>
        <taxon>Bacteria</taxon>
        <taxon>Pseudomonadati</taxon>
        <taxon>Pseudomonadota</taxon>
        <taxon>Gammaproteobacteria</taxon>
        <taxon>Enterobacterales</taxon>
        <taxon>Yersiniaceae</taxon>
        <taxon>Serratia</taxon>
    </lineage>
</organism>
<dbReference type="AlphaFoldDB" id="S4YTE0"/>
<dbReference type="EMBL" id="CP006566">
    <property type="protein sequence ID" value="AGP46193.1"/>
    <property type="molecule type" value="Genomic_DNA"/>
</dbReference>
<dbReference type="Proteomes" id="UP000014900">
    <property type="component" value="Chromosome"/>
</dbReference>
<protein>
    <submittedName>
        <fullName evidence="2">Uncharacterized protein</fullName>
    </submittedName>
</protein>
<name>S4YTE0_SERPL</name>
<keyword evidence="1" id="KW-0812">Transmembrane</keyword>